<dbReference type="SUPFAM" id="SSF48403">
    <property type="entry name" value="Ankyrin repeat"/>
    <property type="match status" value="1"/>
</dbReference>
<evidence type="ECO:0000256" key="3">
    <source>
        <dbReference type="PROSITE-ProRule" id="PRU00023"/>
    </source>
</evidence>
<name>A0A1G4XBW2_9ENTR</name>
<evidence type="ECO:0000256" key="2">
    <source>
        <dbReference type="ARBA" id="ARBA00023043"/>
    </source>
</evidence>
<accession>A0A1G4XBW2</accession>
<sequence length="257" mass="28561">MRILESLKVGFSMKKLASVMLFSFLFVFLSACNDMKKVEPEKYFSGPQLILAKAIQVADSESVLRLSKVTDLNTPGNEQLTLLFFALNEAMYNGNAQKRLDIVTELVRAGADPQQAQPNMPGTPAQMMAMGDKDIWLKALIDGGLDPNSRDKLLNVPLIFSALNSKNTGTLALLIERGADVNILDTLGNTPLVDAFFKADLDKVDFLLEHGANPNPVNKQGRSFSQMVDRHLQQIKQGTEYYNKILELREKLNSMPQ</sequence>
<dbReference type="InterPro" id="IPR036770">
    <property type="entry name" value="Ankyrin_rpt-contain_sf"/>
</dbReference>
<dbReference type="Proteomes" id="UP000183569">
    <property type="component" value="Unassembled WGS sequence"/>
</dbReference>
<dbReference type="PROSITE" id="PS50297">
    <property type="entry name" value="ANK_REP_REGION"/>
    <property type="match status" value="1"/>
</dbReference>
<keyword evidence="2 3" id="KW-0040">ANK repeat</keyword>
<reference evidence="4 5" key="1">
    <citation type="submission" date="2016-10" db="EMBL/GenBank/DDBJ databases">
        <authorList>
            <person name="Varghese N."/>
            <person name="Submissions S."/>
        </authorList>
    </citation>
    <scope>NUCLEOTIDE SEQUENCE [LARGE SCALE GENOMIC DNA]</scope>
    <source>
        <strain evidence="4 5">CGMCC 1.12102</strain>
    </source>
</reference>
<dbReference type="Pfam" id="PF12796">
    <property type="entry name" value="Ank_2"/>
    <property type="match status" value="1"/>
</dbReference>
<dbReference type="PANTHER" id="PTHR24171">
    <property type="entry name" value="ANKYRIN REPEAT DOMAIN-CONTAINING PROTEIN 39-RELATED"/>
    <property type="match status" value="1"/>
</dbReference>
<feature type="repeat" description="ANK" evidence="3">
    <location>
        <begin position="187"/>
        <end position="219"/>
    </location>
</feature>
<gene>
    <name evidence="4" type="ORF">SAMN02927897_00368</name>
</gene>
<evidence type="ECO:0000313" key="4">
    <source>
        <dbReference type="EMBL" id="SCX38706.1"/>
    </source>
</evidence>
<dbReference type="InterPro" id="IPR002110">
    <property type="entry name" value="Ankyrin_rpt"/>
</dbReference>
<evidence type="ECO:0000313" key="5">
    <source>
        <dbReference type="Proteomes" id="UP000183569"/>
    </source>
</evidence>
<evidence type="ECO:0000256" key="1">
    <source>
        <dbReference type="ARBA" id="ARBA00022737"/>
    </source>
</evidence>
<dbReference type="PROSITE" id="PS50088">
    <property type="entry name" value="ANK_REPEAT"/>
    <property type="match status" value="1"/>
</dbReference>
<dbReference type="EMBL" id="FMUI01000002">
    <property type="protein sequence ID" value="SCX38706.1"/>
    <property type="molecule type" value="Genomic_DNA"/>
</dbReference>
<organism evidence="4 5">
    <name type="scientific">Kosakonia sacchari</name>
    <dbReference type="NCBI Taxonomy" id="1158459"/>
    <lineage>
        <taxon>Bacteria</taxon>
        <taxon>Pseudomonadati</taxon>
        <taxon>Pseudomonadota</taxon>
        <taxon>Gammaproteobacteria</taxon>
        <taxon>Enterobacterales</taxon>
        <taxon>Enterobacteriaceae</taxon>
        <taxon>Kosakonia</taxon>
    </lineage>
</organism>
<proteinExistence type="predicted"/>
<comment type="caution">
    <text evidence="4">The sequence shown here is derived from an EMBL/GenBank/DDBJ whole genome shotgun (WGS) entry which is preliminary data.</text>
</comment>
<dbReference type="SMART" id="SM00248">
    <property type="entry name" value="ANK"/>
    <property type="match status" value="3"/>
</dbReference>
<keyword evidence="1" id="KW-0677">Repeat</keyword>
<protein>
    <submittedName>
        <fullName evidence="4">Ankyrin repeat</fullName>
    </submittedName>
</protein>
<dbReference type="Gene3D" id="1.25.40.20">
    <property type="entry name" value="Ankyrin repeat-containing domain"/>
    <property type="match status" value="1"/>
</dbReference>
<dbReference type="AlphaFoldDB" id="A0A1G4XBW2"/>
<dbReference type="PROSITE" id="PS51257">
    <property type="entry name" value="PROKAR_LIPOPROTEIN"/>
    <property type="match status" value="1"/>
</dbReference>